<evidence type="ECO:0000256" key="4">
    <source>
        <dbReference type="ARBA" id="ARBA00022475"/>
    </source>
</evidence>
<dbReference type="EMBL" id="CP010827">
    <property type="protein sequence ID" value="AJI77932.1"/>
    <property type="molecule type" value="Genomic_DNA"/>
</dbReference>
<protein>
    <submittedName>
        <fullName evidence="10">ABC-type Mn2+/Zn2+ transport system, permease component</fullName>
    </submittedName>
</protein>
<feature type="transmembrane region" description="Helical" evidence="9">
    <location>
        <begin position="103"/>
        <end position="121"/>
    </location>
</feature>
<evidence type="ECO:0000313" key="10">
    <source>
        <dbReference type="EMBL" id="AJI77932.1"/>
    </source>
</evidence>
<evidence type="ECO:0000256" key="9">
    <source>
        <dbReference type="SAM" id="Phobius"/>
    </source>
</evidence>
<evidence type="ECO:0000256" key="2">
    <source>
        <dbReference type="ARBA" id="ARBA00008034"/>
    </source>
</evidence>
<feature type="transmembrane region" description="Helical" evidence="9">
    <location>
        <begin position="231"/>
        <end position="254"/>
    </location>
</feature>
<dbReference type="AlphaFoldDB" id="A0A0B6EN20"/>
<name>A0A0B6EN20_9CORY</name>
<organism evidence="10 11">
    <name type="scientific">Corynebacterium singulare</name>
    <dbReference type="NCBI Taxonomy" id="161899"/>
    <lineage>
        <taxon>Bacteria</taxon>
        <taxon>Bacillati</taxon>
        <taxon>Actinomycetota</taxon>
        <taxon>Actinomycetes</taxon>
        <taxon>Mycobacteriales</taxon>
        <taxon>Corynebacteriaceae</taxon>
        <taxon>Corynebacterium</taxon>
    </lineage>
</organism>
<feature type="transmembrane region" description="Helical" evidence="9">
    <location>
        <begin position="71"/>
        <end position="91"/>
    </location>
</feature>
<dbReference type="PANTHER" id="PTHR30477:SF3">
    <property type="entry name" value="METAL TRANSPORT SYSTEM MEMBRANE PROTEIN CT_069-RELATED"/>
    <property type="match status" value="1"/>
</dbReference>
<dbReference type="OrthoDB" id="1016457at2"/>
<dbReference type="KEGG" id="csx:CSING_01870"/>
<evidence type="ECO:0000256" key="7">
    <source>
        <dbReference type="ARBA" id="ARBA00023136"/>
    </source>
</evidence>
<keyword evidence="3 8" id="KW-0813">Transport</keyword>
<keyword evidence="5 8" id="KW-0812">Transmembrane</keyword>
<evidence type="ECO:0000256" key="8">
    <source>
        <dbReference type="RuleBase" id="RU003943"/>
    </source>
</evidence>
<dbReference type="STRING" id="161899.CSING_01870"/>
<comment type="similarity">
    <text evidence="2 8">Belongs to the ABC-3 integral membrane protein family.</text>
</comment>
<keyword evidence="4" id="KW-1003">Cell membrane</keyword>
<dbReference type="Pfam" id="PF00950">
    <property type="entry name" value="ABC-3"/>
    <property type="match status" value="1"/>
</dbReference>
<dbReference type="InterPro" id="IPR037294">
    <property type="entry name" value="ABC_BtuC-like"/>
</dbReference>
<sequence length="284" mass="29565">MNPLELLQNYTYTQALLGTVLIGGCAGALGPLVYVRRTSLLADAISHSSLPGLLTAFLVATAIGWDGRNVWLLSCGALLTGTLAVGCIHLIPRLTPLGQTTAMAATLTTFFSVGMLLMQYISRRPLPGKAGIQDYLLGNASTLTRADVRSTLIIGGCVLLFLFLIHTRQAAVTFDSSFAQVAGIRTSFLNTASFFALTAITVLGVKVVGVVLMVAVVISPAAAARPWTTRLLPFIALSGFLGAATAALGCYVSIAHGPLPTGPVIVLVQAALVTISLLSRKLAS</sequence>
<reference evidence="10 11" key="1">
    <citation type="journal article" date="2015" name="Genome Announc.">
        <title>Complete Genome Sequence and Annotation of Corynebacterium singulare DSM 44357, Isolated from a Human Semen Specimen.</title>
        <authorList>
            <person name="Merten M."/>
            <person name="Brinkrolf K."/>
            <person name="Albersmeier A."/>
            <person name="Kutter Y."/>
            <person name="Ruckert C."/>
            <person name="Tauch A."/>
        </authorList>
    </citation>
    <scope>NUCLEOTIDE SEQUENCE [LARGE SCALE GENOMIC DNA]</scope>
    <source>
        <strain evidence="10">IBS B52218</strain>
    </source>
</reference>
<dbReference type="HOGENOM" id="CLU_028808_0_0_11"/>
<dbReference type="Gene3D" id="1.10.3470.10">
    <property type="entry name" value="ABC transporter involved in vitamin B12 uptake, BtuC"/>
    <property type="match status" value="1"/>
</dbReference>
<feature type="transmembrane region" description="Helical" evidence="9">
    <location>
        <begin position="148"/>
        <end position="165"/>
    </location>
</feature>
<dbReference type="SUPFAM" id="SSF81345">
    <property type="entry name" value="ABC transporter involved in vitamin B12 uptake, BtuC"/>
    <property type="match status" value="1"/>
</dbReference>
<feature type="transmembrane region" description="Helical" evidence="9">
    <location>
        <begin position="47"/>
        <end position="65"/>
    </location>
</feature>
<dbReference type="RefSeq" id="WP_042529189.1">
    <property type="nucleotide sequence ID" value="NZ_CP010827.1"/>
</dbReference>
<feature type="transmembrane region" description="Helical" evidence="9">
    <location>
        <begin position="260"/>
        <end position="278"/>
    </location>
</feature>
<keyword evidence="7 9" id="KW-0472">Membrane</keyword>
<dbReference type="InterPro" id="IPR001626">
    <property type="entry name" value="ABC_TroCD"/>
</dbReference>
<feature type="transmembrane region" description="Helical" evidence="9">
    <location>
        <begin position="203"/>
        <end position="224"/>
    </location>
</feature>
<dbReference type="GO" id="GO:0010043">
    <property type="term" value="P:response to zinc ion"/>
    <property type="evidence" value="ECO:0007669"/>
    <property type="project" value="TreeGrafter"/>
</dbReference>
<accession>A0A0B6EN20</accession>
<keyword evidence="6 9" id="KW-1133">Transmembrane helix</keyword>
<gene>
    <name evidence="10" type="primary">mntO</name>
    <name evidence="10" type="ORF">CSING_01870</name>
</gene>
<dbReference type="PANTHER" id="PTHR30477">
    <property type="entry name" value="ABC-TRANSPORTER METAL-BINDING PROTEIN"/>
    <property type="match status" value="1"/>
</dbReference>
<feature type="transmembrane region" description="Helical" evidence="9">
    <location>
        <begin position="12"/>
        <end position="35"/>
    </location>
</feature>
<evidence type="ECO:0000256" key="3">
    <source>
        <dbReference type="ARBA" id="ARBA00022448"/>
    </source>
</evidence>
<comment type="subcellular location">
    <subcellularLocation>
        <location evidence="1 8">Cell membrane</location>
        <topology evidence="1 8">Multi-pass membrane protein</topology>
    </subcellularLocation>
</comment>
<dbReference type="GO" id="GO:0043190">
    <property type="term" value="C:ATP-binding cassette (ABC) transporter complex"/>
    <property type="evidence" value="ECO:0007669"/>
    <property type="project" value="InterPro"/>
</dbReference>
<dbReference type="Proteomes" id="UP000031890">
    <property type="component" value="Chromosome"/>
</dbReference>
<dbReference type="GO" id="GO:0055085">
    <property type="term" value="P:transmembrane transport"/>
    <property type="evidence" value="ECO:0007669"/>
    <property type="project" value="InterPro"/>
</dbReference>
<evidence type="ECO:0000256" key="5">
    <source>
        <dbReference type="ARBA" id="ARBA00022692"/>
    </source>
</evidence>
<evidence type="ECO:0000256" key="1">
    <source>
        <dbReference type="ARBA" id="ARBA00004651"/>
    </source>
</evidence>
<evidence type="ECO:0000256" key="6">
    <source>
        <dbReference type="ARBA" id="ARBA00022989"/>
    </source>
</evidence>
<evidence type="ECO:0000313" key="11">
    <source>
        <dbReference type="Proteomes" id="UP000031890"/>
    </source>
</evidence>
<proteinExistence type="inferred from homology"/>